<evidence type="ECO:0000259" key="3">
    <source>
        <dbReference type="Pfam" id="PF01408"/>
    </source>
</evidence>
<feature type="domain" description="GFO/IDH/MocA-like oxidoreductase" evidence="4">
    <location>
        <begin position="142"/>
        <end position="262"/>
    </location>
</feature>
<dbReference type="PANTHER" id="PTHR42840:SF3">
    <property type="entry name" value="BINDING ROSSMANN FOLD OXIDOREDUCTASE, PUTATIVE (AFU_ORTHOLOGUE AFUA_2G10240)-RELATED"/>
    <property type="match status" value="1"/>
</dbReference>
<dbReference type="Pfam" id="PF01408">
    <property type="entry name" value="GFO_IDH_MocA"/>
    <property type="match status" value="1"/>
</dbReference>
<dbReference type="Pfam" id="PF22725">
    <property type="entry name" value="GFO_IDH_MocA_C3"/>
    <property type="match status" value="1"/>
</dbReference>
<dbReference type="GO" id="GO:0016491">
    <property type="term" value="F:oxidoreductase activity"/>
    <property type="evidence" value="ECO:0007669"/>
    <property type="project" value="UniProtKB-KW"/>
</dbReference>
<dbReference type="EMBL" id="EQ962653">
    <property type="protein sequence ID" value="EED20869.1"/>
    <property type="molecule type" value="Genomic_DNA"/>
</dbReference>
<dbReference type="Proteomes" id="UP000001745">
    <property type="component" value="Unassembled WGS sequence"/>
</dbReference>
<evidence type="ECO:0000259" key="4">
    <source>
        <dbReference type="Pfam" id="PF22725"/>
    </source>
</evidence>
<dbReference type="RefSeq" id="XP_002477832.1">
    <property type="nucleotide sequence ID" value="XM_002477787.1"/>
</dbReference>
<keyword evidence="6" id="KW-1185">Reference proteome</keyword>
<proteinExistence type="inferred from homology"/>
<gene>
    <name evidence="5" type="ORF">TSTA_081020</name>
</gene>
<dbReference type="FunFam" id="3.30.360.10:FF:000017">
    <property type="entry name" value="Oxidoreductase family NAD-binding Rossmann fold"/>
    <property type="match status" value="1"/>
</dbReference>
<dbReference type="HOGENOM" id="CLU_023194_0_0_1"/>
<evidence type="ECO:0000256" key="2">
    <source>
        <dbReference type="ARBA" id="ARBA00023002"/>
    </source>
</evidence>
<reference evidence="6" key="1">
    <citation type="journal article" date="2015" name="Genome Announc.">
        <title>Genome sequence of the AIDS-associated pathogen Penicillium marneffei (ATCC18224) and its near taxonomic relative Talaromyces stipitatus (ATCC10500).</title>
        <authorList>
            <person name="Nierman W.C."/>
            <person name="Fedorova-Abrams N.D."/>
            <person name="Andrianopoulos A."/>
        </authorList>
    </citation>
    <scope>NUCLEOTIDE SEQUENCE [LARGE SCALE GENOMIC DNA]</scope>
    <source>
        <strain evidence="6">ATCC 10500 / CBS 375.48 / QM 6759 / NRRL 1006</strain>
    </source>
</reference>
<dbReference type="AlphaFoldDB" id="B8LZT7"/>
<feature type="domain" description="Gfo/Idh/MocA-like oxidoreductase N-terminal" evidence="3">
    <location>
        <begin position="6"/>
        <end position="126"/>
    </location>
</feature>
<evidence type="ECO:0000256" key="1">
    <source>
        <dbReference type="ARBA" id="ARBA00010928"/>
    </source>
</evidence>
<dbReference type="InterPro" id="IPR000683">
    <property type="entry name" value="Gfo/Idh/MocA-like_OxRdtase_N"/>
</dbReference>
<dbReference type="VEuPathDB" id="FungiDB:TSTA_081020"/>
<dbReference type="InterPro" id="IPR036291">
    <property type="entry name" value="NAD(P)-bd_dom_sf"/>
</dbReference>
<dbReference type="Gene3D" id="3.40.50.720">
    <property type="entry name" value="NAD(P)-binding Rossmann-like Domain"/>
    <property type="match status" value="1"/>
</dbReference>
<dbReference type="OrthoDB" id="446809at2759"/>
<dbReference type="SUPFAM" id="SSF51735">
    <property type="entry name" value="NAD(P)-binding Rossmann-fold domains"/>
    <property type="match status" value="1"/>
</dbReference>
<dbReference type="FunFam" id="3.40.50.720:FF:000132">
    <property type="entry name" value="NAD-binding Rossmann fold oxidoreductase"/>
    <property type="match status" value="1"/>
</dbReference>
<sequence>MTPSTLKVGCAGAGRMGKRHAMNLLHRTPRADLVAIFTPDADEREWAKANLEPYGVAIYDDYDSMLQHTGLEAVLIATVTTVHAEQAIKAINTGKHVLCEKPLSTSAEISQSIVDAANKRPELKVMCGFSRRFDASYRDAWTKMSAGLIGKPSVIRSQTCDKIDPTGAFVAFAATSGGIFCDCSVHDIDLILWFYGQESKVKSVVASGITSLHPELREYNDCDNAVGIIEFYDDRVAYLYCSRMMAAGQEDTTEIIGTRGKLVVNGHAQRNLLSIFDASGARRELPAHYYERFEVAFVDEVNEFVASCLDDTQLPMQLSGAVDAVKIAKALQDSLVSHQRIWFKQNGERSDKALL</sequence>
<dbReference type="PANTHER" id="PTHR42840">
    <property type="entry name" value="NAD(P)-BINDING ROSSMANN-FOLD SUPERFAMILY PROTEIN-RELATED"/>
    <property type="match status" value="1"/>
</dbReference>
<dbReference type="InterPro" id="IPR055170">
    <property type="entry name" value="GFO_IDH_MocA-like_dom"/>
</dbReference>
<protein>
    <submittedName>
        <fullName evidence="5">NAD binding Rossmann fold oxidoreductase, putative</fullName>
    </submittedName>
</protein>
<dbReference type="GO" id="GO:0006740">
    <property type="term" value="P:NADPH regeneration"/>
    <property type="evidence" value="ECO:0007669"/>
    <property type="project" value="TreeGrafter"/>
</dbReference>
<dbReference type="InParanoid" id="B8LZT7"/>
<name>B8LZT7_TALSN</name>
<dbReference type="SUPFAM" id="SSF55347">
    <property type="entry name" value="Glyceraldehyde-3-phosphate dehydrogenase-like, C-terminal domain"/>
    <property type="match status" value="1"/>
</dbReference>
<keyword evidence="2" id="KW-0560">Oxidoreductase</keyword>
<dbReference type="GeneID" id="8101407"/>
<dbReference type="GO" id="GO:0000166">
    <property type="term" value="F:nucleotide binding"/>
    <property type="evidence" value="ECO:0007669"/>
    <property type="project" value="InterPro"/>
</dbReference>
<dbReference type="STRING" id="441959.B8LZT7"/>
<dbReference type="GO" id="GO:0005737">
    <property type="term" value="C:cytoplasm"/>
    <property type="evidence" value="ECO:0007669"/>
    <property type="project" value="TreeGrafter"/>
</dbReference>
<dbReference type="OMA" id="DFFMDRF"/>
<dbReference type="eggNOG" id="KOG2742">
    <property type="taxonomic scope" value="Eukaryota"/>
</dbReference>
<organism evidence="5 6">
    <name type="scientific">Talaromyces stipitatus (strain ATCC 10500 / CBS 375.48 / QM 6759 / NRRL 1006)</name>
    <name type="common">Penicillium stipitatum</name>
    <dbReference type="NCBI Taxonomy" id="441959"/>
    <lineage>
        <taxon>Eukaryota</taxon>
        <taxon>Fungi</taxon>
        <taxon>Dikarya</taxon>
        <taxon>Ascomycota</taxon>
        <taxon>Pezizomycotina</taxon>
        <taxon>Eurotiomycetes</taxon>
        <taxon>Eurotiomycetidae</taxon>
        <taxon>Eurotiales</taxon>
        <taxon>Trichocomaceae</taxon>
        <taxon>Talaromyces</taxon>
        <taxon>Talaromyces sect. Talaromyces</taxon>
    </lineage>
</organism>
<accession>B8LZT7</accession>
<dbReference type="PhylomeDB" id="B8LZT7"/>
<dbReference type="Gene3D" id="3.30.360.10">
    <property type="entry name" value="Dihydrodipicolinate Reductase, domain 2"/>
    <property type="match status" value="1"/>
</dbReference>
<evidence type="ECO:0000313" key="6">
    <source>
        <dbReference type="Proteomes" id="UP000001745"/>
    </source>
</evidence>
<comment type="similarity">
    <text evidence="1">Belongs to the Gfo/Idh/MocA family.</text>
</comment>
<evidence type="ECO:0000313" key="5">
    <source>
        <dbReference type="EMBL" id="EED20869.1"/>
    </source>
</evidence>